<evidence type="ECO:0000313" key="2">
    <source>
        <dbReference type="Proteomes" id="UP001169823"/>
    </source>
</evidence>
<dbReference type="Proteomes" id="UP001169823">
    <property type="component" value="Unassembled WGS sequence"/>
</dbReference>
<dbReference type="AlphaFoldDB" id="A0AAW7XPW2"/>
<accession>A0AAW7XPW2</accession>
<comment type="caution">
    <text evidence="1">The sequence shown here is derived from an EMBL/GenBank/DDBJ whole genome shotgun (WGS) entry which is preliminary data.</text>
</comment>
<evidence type="ECO:0000313" key="1">
    <source>
        <dbReference type="EMBL" id="MDO6456283.1"/>
    </source>
</evidence>
<reference evidence="1" key="1">
    <citation type="submission" date="2023-07" db="EMBL/GenBank/DDBJ databases">
        <title>Genome content predicts the carbon catabolic preferences of heterotrophic bacteria.</title>
        <authorList>
            <person name="Gralka M."/>
        </authorList>
    </citation>
    <scope>NUCLEOTIDE SEQUENCE</scope>
    <source>
        <strain evidence="1">I2M02</strain>
    </source>
</reference>
<dbReference type="RefSeq" id="WP_303494430.1">
    <property type="nucleotide sequence ID" value="NZ_JAUOPJ010000003.1"/>
</dbReference>
<gene>
    <name evidence="1" type="ORF">Q4494_04270</name>
</gene>
<organism evidence="1 2">
    <name type="scientific">Celeribacter halophilus</name>
    <dbReference type="NCBI Taxonomy" id="576117"/>
    <lineage>
        <taxon>Bacteria</taxon>
        <taxon>Pseudomonadati</taxon>
        <taxon>Pseudomonadota</taxon>
        <taxon>Alphaproteobacteria</taxon>
        <taxon>Rhodobacterales</taxon>
        <taxon>Roseobacteraceae</taxon>
        <taxon>Celeribacter</taxon>
    </lineage>
</organism>
<protein>
    <submittedName>
        <fullName evidence="1">Uncharacterized protein</fullName>
    </submittedName>
</protein>
<sequence>MPELTELLIKTVKRASKADPTQQRRAKLTSKIEEQAKVLAAMLKGEVYQVRVQGWVTNERGEKAAVDRMRQVHAWFFEQDGGWYVQCKYGSRVLSLGKGNAVFVKALADVEGVLEVFVTAVQQGELDAAIAAVLSKRKANRT</sequence>
<name>A0AAW7XPW2_9RHOB</name>
<dbReference type="EMBL" id="JAUOPJ010000003">
    <property type="protein sequence ID" value="MDO6456283.1"/>
    <property type="molecule type" value="Genomic_DNA"/>
</dbReference>
<proteinExistence type="predicted"/>